<dbReference type="InterPro" id="IPR009158">
    <property type="entry name" value="G3P_DH_GlpB_su"/>
</dbReference>
<comment type="function">
    <text evidence="4">Conversion of glycerol 3-phosphate to dihydroxyacetone. Uses fumarate or nitrate as electron acceptor.</text>
</comment>
<dbReference type="Gene3D" id="3.50.50.60">
    <property type="entry name" value="FAD/NAD(P)-binding domain"/>
    <property type="match status" value="1"/>
</dbReference>
<keyword evidence="2 4" id="KW-0288">FMN</keyword>
<comment type="similarity">
    <text evidence="4">Belongs to the anaerobic G-3-P dehydrogenase subunit B family.</text>
</comment>
<evidence type="ECO:0000313" key="7">
    <source>
        <dbReference type="Proteomes" id="UP000237229"/>
    </source>
</evidence>
<comment type="caution">
    <text evidence="6">The sequence shown here is derived from an EMBL/GenBank/DDBJ whole genome shotgun (WGS) entry which is preliminary data.</text>
</comment>
<dbReference type="InterPro" id="IPR050315">
    <property type="entry name" value="FAD-oxidoreductase_2"/>
</dbReference>
<protein>
    <recommendedName>
        <fullName evidence="4">Anaerobic glycerol-3-phosphate dehydrogenase subunit B</fullName>
        <shortName evidence="4">Anaerobic G-3-P dehydrogenase subunit B</shortName>
        <shortName evidence="4">Anaerobic G3Pdhase B</shortName>
        <ecNumber evidence="4">1.1.5.3</ecNumber>
    </recommendedName>
</protein>
<keyword evidence="3 4" id="KW-0560">Oxidoreductase</keyword>
<accession>A0ABX4ZU26</accession>
<comment type="catalytic activity">
    <reaction evidence="4">
        <text>a quinone + sn-glycerol 3-phosphate = dihydroxyacetone phosphate + a quinol</text>
        <dbReference type="Rhea" id="RHEA:18977"/>
        <dbReference type="ChEBI" id="CHEBI:24646"/>
        <dbReference type="ChEBI" id="CHEBI:57597"/>
        <dbReference type="ChEBI" id="CHEBI:57642"/>
        <dbReference type="ChEBI" id="CHEBI:132124"/>
        <dbReference type="EC" id="1.1.5.3"/>
    </reaction>
</comment>
<comment type="subunit">
    <text evidence="4">Composed of a catalytic GlpA/B dimer and of membrane bound GlpC.</text>
</comment>
<evidence type="ECO:0000256" key="2">
    <source>
        <dbReference type="ARBA" id="ARBA00022643"/>
    </source>
</evidence>
<keyword evidence="7" id="KW-1185">Reference proteome</keyword>
<evidence type="ECO:0000256" key="1">
    <source>
        <dbReference type="ARBA" id="ARBA00022630"/>
    </source>
</evidence>
<keyword evidence="1 4" id="KW-0285">Flavoprotein</keyword>
<dbReference type="InterPro" id="IPR036188">
    <property type="entry name" value="FAD/NAD-bd_sf"/>
</dbReference>
<gene>
    <name evidence="4" type="primary">glpB</name>
    <name evidence="6" type="ORF">C3Z13_05530</name>
</gene>
<evidence type="ECO:0000313" key="6">
    <source>
        <dbReference type="EMBL" id="POY42450.1"/>
    </source>
</evidence>
<dbReference type="HAMAP" id="MF_00753">
    <property type="entry name" value="Glycerol3P_GlpB"/>
    <property type="match status" value="1"/>
</dbReference>
<comment type="cofactor">
    <cofactor evidence="4">
        <name>FMN</name>
        <dbReference type="ChEBI" id="CHEBI:58210"/>
    </cofactor>
</comment>
<reference evidence="6 7" key="1">
    <citation type="submission" date="2018-02" db="EMBL/GenBank/DDBJ databases">
        <title>Classification genera of Pasteurellaceae by whole genome sequence comparison.</title>
        <authorList>
            <person name="Christensen H."/>
        </authorList>
    </citation>
    <scope>NUCLEOTIDE SEQUENCE [LARGE SCALE GENOMIC DNA]</scope>
    <source>
        <strain evidence="6 7">20186H4H1</strain>
    </source>
</reference>
<name>A0ABX4ZU26_9PAST</name>
<dbReference type="PANTHER" id="PTHR43400:SF11">
    <property type="entry name" value="ANAEROBIC GLYCEROL-3-PHOSPHATE DEHYDROGENASE SUBUNIT B"/>
    <property type="match status" value="1"/>
</dbReference>
<dbReference type="EC" id="1.1.5.3" evidence="4"/>
<sequence>MKFDVIIIGGGLAGLTCAIALQQQGKHCAIVNNGQAAMDFSSGSLDLLSLLPEGSEVKNSAVQNFAEIYPHFAEQVPQHPYSLLGKDQVLAKAEHFEQLAQSLNLDLIGSHKENHLRVTPLGGLRRTWLSANSVPTLPLSQAEFPHKRIAVLGIEGYHDFQPQLLADNLKQNPQFAHCDVSIGYLHIPQLDQLRNNAREFRSVNISQVLEHKLAFGELVREIQQAAGNASAVFLPACFGMSDNHFFNSLKQATGLNLFELPTLPPSLLGMRQRKALRDHFEKLGGVMLNGDKALRADIEDRQVKALYTQLHQDDALYAEHFVLASGHYFSSGIVAEFERVLEPIFDLDIIGNGDFDNGNRLSWTRDRFSAPQPYQSAGVKINEKCQVQKCGEILANLYAIGSVIGGYNNLELGCSSGVAVVTALTVAEQILAGGK</sequence>
<dbReference type="NCBIfam" id="NF003719">
    <property type="entry name" value="PRK05329.1-2"/>
    <property type="match status" value="1"/>
</dbReference>
<feature type="domain" description="FAD-dependent oxidoreductase 2 FAD-binding" evidence="5">
    <location>
        <begin position="4"/>
        <end position="418"/>
    </location>
</feature>
<dbReference type="NCBIfam" id="TIGR03378">
    <property type="entry name" value="glycerol3P_GlpB"/>
    <property type="match status" value="1"/>
</dbReference>
<dbReference type="Proteomes" id="UP000237229">
    <property type="component" value="Unassembled WGS sequence"/>
</dbReference>
<dbReference type="NCBIfam" id="NF003720">
    <property type="entry name" value="PRK05329.1-3"/>
    <property type="match status" value="1"/>
</dbReference>
<evidence type="ECO:0000256" key="3">
    <source>
        <dbReference type="ARBA" id="ARBA00023002"/>
    </source>
</evidence>
<dbReference type="PANTHER" id="PTHR43400">
    <property type="entry name" value="FUMARATE REDUCTASE"/>
    <property type="match status" value="1"/>
</dbReference>
<proteinExistence type="inferred from homology"/>
<dbReference type="NCBIfam" id="NF003718">
    <property type="entry name" value="PRK05329.1-1"/>
    <property type="match status" value="1"/>
</dbReference>
<dbReference type="PIRSF" id="PIRSF000141">
    <property type="entry name" value="Anaerobic_G3P_dh"/>
    <property type="match status" value="1"/>
</dbReference>
<dbReference type="RefSeq" id="WP_103855271.1">
    <property type="nucleotide sequence ID" value="NZ_CBCSDH010000008.1"/>
</dbReference>
<organism evidence="6 7">
    <name type="scientific">Avibacterium endocarditidis</name>
    <dbReference type="NCBI Taxonomy" id="380674"/>
    <lineage>
        <taxon>Bacteria</taxon>
        <taxon>Pseudomonadati</taxon>
        <taxon>Pseudomonadota</taxon>
        <taxon>Gammaproteobacteria</taxon>
        <taxon>Pasteurellales</taxon>
        <taxon>Pasteurellaceae</taxon>
        <taxon>Avibacterium</taxon>
    </lineage>
</organism>
<dbReference type="InterPro" id="IPR003953">
    <property type="entry name" value="FAD-dep_OxRdtase_2_FAD-bd"/>
</dbReference>
<dbReference type="EMBL" id="PQVI01000069">
    <property type="protein sequence ID" value="POY42450.1"/>
    <property type="molecule type" value="Genomic_DNA"/>
</dbReference>
<dbReference type="SUPFAM" id="SSF51905">
    <property type="entry name" value="FAD/NAD(P)-binding domain"/>
    <property type="match status" value="1"/>
</dbReference>
<dbReference type="Pfam" id="PF00890">
    <property type="entry name" value="FAD_binding_2"/>
    <property type="match status" value="1"/>
</dbReference>
<dbReference type="NCBIfam" id="NF003721">
    <property type="entry name" value="PRK05329.1-4"/>
    <property type="match status" value="1"/>
</dbReference>
<evidence type="ECO:0000259" key="5">
    <source>
        <dbReference type="Pfam" id="PF00890"/>
    </source>
</evidence>
<evidence type="ECO:0000256" key="4">
    <source>
        <dbReference type="HAMAP-Rule" id="MF_00753"/>
    </source>
</evidence>
<comment type="pathway">
    <text evidence="4">Polyol metabolism; glycerol degradation via glycerol kinase pathway; glycerone phosphate from sn-glycerol 3-phosphate (anaerobic route): step 1/1.</text>
</comment>